<evidence type="ECO:0000313" key="3">
    <source>
        <dbReference type="Proteomes" id="UP000228945"/>
    </source>
</evidence>
<dbReference type="EMBL" id="CP024201">
    <property type="protein sequence ID" value="ATQ43538.1"/>
    <property type="molecule type" value="Genomic_DNA"/>
</dbReference>
<dbReference type="KEGG" id="cmb:CSW64_14555"/>
<sequence>MIFLKLLLTVPVAVLLTQPLWAPQWGGGVLAEVAAFGPVGGGVAVLVFLGLVALYCRDLQRTLEAIPAARRTATPRSVWLMFVIPYNFVEDFFIVGGIAASLARDGRTPVRVQRLWRDLGLSWCGLQILSLLPGPVGVIGGVLALLAWAVHWRLTRRLIGSLRIAAADSRLQEA</sequence>
<keyword evidence="3" id="KW-1185">Reference proteome</keyword>
<dbReference type="AlphaFoldDB" id="A0A2D2AZU3"/>
<organism evidence="2 3">
    <name type="scientific">Caulobacter mirabilis</name>
    <dbReference type="NCBI Taxonomy" id="69666"/>
    <lineage>
        <taxon>Bacteria</taxon>
        <taxon>Pseudomonadati</taxon>
        <taxon>Pseudomonadota</taxon>
        <taxon>Alphaproteobacteria</taxon>
        <taxon>Caulobacterales</taxon>
        <taxon>Caulobacteraceae</taxon>
        <taxon>Caulobacter</taxon>
    </lineage>
</organism>
<dbReference type="OrthoDB" id="4762221at2"/>
<feature type="transmembrane region" description="Helical" evidence="1">
    <location>
        <begin position="36"/>
        <end position="56"/>
    </location>
</feature>
<keyword evidence="1" id="KW-0812">Transmembrane</keyword>
<evidence type="ECO:0000256" key="1">
    <source>
        <dbReference type="SAM" id="Phobius"/>
    </source>
</evidence>
<gene>
    <name evidence="2" type="ORF">CSW64_14555</name>
</gene>
<dbReference type="RefSeq" id="WP_099622787.1">
    <property type="nucleotide sequence ID" value="NZ_CP024201.1"/>
</dbReference>
<feature type="transmembrane region" description="Helical" evidence="1">
    <location>
        <begin position="120"/>
        <end position="150"/>
    </location>
</feature>
<name>A0A2D2AZU3_9CAUL</name>
<accession>A0A2D2AZU3</accession>
<protein>
    <submittedName>
        <fullName evidence="2">Uncharacterized protein</fullName>
    </submittedName>
</protein>
<proteinExistence type="predicted"/>
<evidence type="ECO:0000313" key="2">
    <source>
        <dbReference type="EMBL" id="ATQ43538.1"/>
    </source>
</evidence>
<keyword evidence="1" id="KW-0472">Membrane</keyword>
<keyword evidence="1" id="KW-1133">Transmembrane helix</keyword>
<dbReference type="Proteomes" id="UP000228945">
    <property type="component" value="Chromosome"/>
</dbReference>
<reference evidence="2 3" key="1">
    <citation type="submission" date="2017-10" db="EMBL/GenBank/DDBJ databases">
        <title>Genome sequence of Caulobacter mirabilis FWC38.</title>
        <authorList>
            <person name="Fiebig A."/>
            <person name="Crosson S."/>
        </authorList>
    </citation>
    <scope>NUCLEOTIDE SEQUENCE [LARGE SCALE GENOMIC DNA]</scope>
    <source>
        <strain evidence="2 3">FWC 38</strain>
    </source>
</reference>
<feature type="transmembrane region" description="Helical" evidence="1">
    <location>
        <begin position="77"/>
        <end position="100"/>
    </location>
</feature>